<sequence>MGLLFFLVLGWSCKRKGTRSHDSGNDKALAAADGFNHGEVIYLTLPLSEGDGVISNMNSCSSVAGMLPAESFVGKDIELKRMEIENVDVAKAKEQEATLVEAVKALTADGAVNSAGVTISCGSTADMMQVESSATKETERKRIEKESVIRRLSGYQGFATAPAETFMMNEMKTDMVEISLLLVDRANEEMQADAKNGTDREPVKIADNIVFCQLLVIWHDNAEAEKAEAMIPLWEFRSHWEGM</sequence>
<keyword evidence="1" id="KW-0732">Signal</keyword>
<accession>A0AAV1RZ14</accession>
<keyword evidence="3" id="KW-1185">Reference proteome</keyword>
<gene>
    <name evidence="2" type="ORF">DCAF_LOCUS16658</name>
</gene>
<proteinExistence type="predicted"/>
<dbReference type="EMBL" id="CAWUPB010001160">
    <property type="protein sequence ID" value="CAK7342177.1"/>
    <property type="molecule type" value="Genomic_DNA"/>
</dbReference>
<name>A0AAV1RZ14_9ROSI</name>
<reference evidence="2 3" key="1">
    <citation type="submission" date="2024-01" db="EMBL/GenBank/DDBJ databases">
        <authorList>
            <person name="Waweru B."/>
        </authorList>
    </citation>
    <scope>NUCLEOTIDE SEQUENCE [LARGE SCALE GENOMIC DNA]</scope>
</reference>
<feature type="signal peptide" evidence="1">
    <location>
        <begin position="1"/>
        <end position="20"/>
    </location>
</feature>
<evidence type="ECO:0000313" key="3">
    <source>
        <dbReference type="Proteomes" id="UP001314170"/>
    </source>
</evidence>
<dbReference type="AlphaFoldDB" id="A0AAV1RZ14"/>
<feature type="chain" id="PRO_5043527792" evidence="1">
    <location>
        <begin position="21"/>
        <end position="243"/>
    </location>
</feature>
<dbReference type="Proteomes" id="UP001314170">
    <property type="component" value="Unassembled WGS sequence"/>
</dbReference>
<evidence type="ECO:0000313" key="2">
    <source>
        <dbReference type="EMBL" id="CAK7342177.1"/>
    </source>
</evidence>
<organism evidence="2 3">
    <name type="scientific">Dovyalis caffra</name>
    <dbReference type="NCBI Taxonomy" id="77055"/>
    <lineage>
        <taxon>Eukaryota</taxon>
        <taxon>Viridiplantae</taxon>
        <taxon>Streptophyta</taxon>
        <taxon>Embryophyta</taxon>
        <taxon>Tracheophyta</taxon>
        <taxon>Spermatophyta</taxon>
        <taxon>Magnoliopsida</taxon>
        <taxon>eudicotyledons</taxon>
        <taxon>Gunneridae</taxon>
        <taxon>Pentapetalae</taxon>
        <taxon>rosids</taxon>
        <taxon>fabids</taxon>
        <taxon>Malpighiales</taxon>
        <taxon>Salicaceae</taxon>
        <taxon>Flacourtieae</taxon>
        <taxon>Dovyalis</taxon>
    </lineage>
</organism>
<comment type="caution">
    <text evidence="2">The sequence shown here is derived from an EMBL/GenBank/DDBJ whole genome shotgun (WGS) entry which is preliminary data.</text>
</comment>
<protein>
    <submittedName>
        <fullName evidence="2">Uncharacterized protein</fullName>
    </submittedName>
</protein>
<evidence type="ECO:0000256" key="1">
    <source>
        <dbReference type="SAM" id="SignalP"/>
    </source>
</evidence>